<dbReference type="Proteomes" id="UP000295793">
    <property type="component" value="Unassembled WGS sequence"/>
</dbReference>
<dbReference type="InterPro" id="IPR029756">
    <property type="entry name" value="MTH1187/YkoF-like"/>
</dbReference>
<dbReference type="PANTHER" id="PTHR33777">
    <property type="entry name" value="UPF0045 PROTEIN ECM15"/>
    <property type="match status" value="1"/>
</dbReference>
<dbReference type="NCBIfam" id="TIGR00106">
    <property type="entry name" value="MTH1187 family thiamine-binding protein"/>
    <property type="match status" value="1"/>
</dbReference>
<reference evidence="3 4" key="1">
    <citation type="submission" date="2019-03" db="EMBL/GenBank/DDBJ databases">
        <title>Genomic Encyclopedia of Archaeal and Bacterial Type Strains, Phase II (KMG-II): from individual species to whole genera.</title>
        <authorList>
            <person name="Goeker M."/>
        </authorList>
    </citation>
    <scope>NUCLEOTIDE SEQUENCE [LARGE SCALE GENOMIC DNA]</scope>
    <source>
        <strain evidence="3 4">DSM 15388</strain>
    </source>
</reference>
<proteinExistence type="inferred from homology"/>
<dbReference type="OrthoDB" id="9793516at2"/>
<evidence type="ECO:0000256" key="1">
    <source>
        <dbReference type="ARBA" id="ARBA00010272"/>
    </source>
</evidence>
<feature type="domain" description="Thiamine-binding protein" evidence="2">
    <location>
        <begin position="5"/>
        <end position="94"/>
    </location>
</feature>
<dbReference type="PANTHER" id="PTHR33777:SF1">
    <property type="entry name" value="UPF0045 PROTEIN ECM15"/>
    <property type="match status" value="1"/>
</dbReference>
<gene>
    <name evidence="3" type="ORF">BCF53_10579</name>
</gene>
<organism evidence="3 4">
    <name type="scientific">Reinekea marinisedimentorum</name>
    <dbReference type="NCBI Taxonomy" id="230495"/>
    <lineage>
        <taxon>Bacteria</taxon>
        <taxon>Pseudomonadati</taxon>
        <taxon>Pseudomonadota</taxon>
        <taxon>Gammaproteobacteria</taxon>
        <taxon>Oceanospirillales</taxon>
        <taxon>Saccharospirillaceae</taxon>
        <taxon>Reinekea</taxon>
    </lineage>
</organism>
<dbReference type="Gene3D" id="3.30.70.930">
    <property type="match status" value="1"/>
</dbReference>
<dbReference type="GO" id="GO:0005829">
    <property type="term" value="C:cytosol"/>
    <property type="evidence" value="ECO:0007669"/>
    <property type="project" value="TreeGrafter"/>
</dbReference>
<protein>
    <submittedName>
        <fullName evidence="3">Uncharacterized protein (TIGR00106 family)</fullName>
    </submittedName>
</protein>
<evidence type="ECO:0000259" key="2">
    <source>
        <dbReference type="Pfam" id="PF01910"/>
    </source>
</evidence>
<dbReference type="AlphaFoldDB" id="A0A4R3I8K9"/>
<dbReference type="EMBL" id="SLZR01000005">
    <property type="protein sequence ID" value="TCS41652.1"/>
    <property type="molecule type" value="Genomic_DNA"/>
</dbReference>
<dbReference type="InterPro" id="IPR051614">
    <property type="entry name" value="UPF0045_domain"/>
</dbReference>
<dbReference type="InterPro" id="IPR002767">
    <property type="entry name" value="Thiamine_BP"/>
</dbReference>
<sequence length="107" mass="11934">MKCMADLCVIPFNGQISVADEIAECHRVLQQFDIDIQLHGYGTNLYGEWDEVFAAIKACHEKLHDSGVVRISSTIKVGTRTDKDQKIEDKVDAVNERLAAHEPPAKP</sequence>
<name>A0A4R3I8K9_9GAMM</name>
<dbReference type="SUPFAM" id="SSF89957">
    <property type="entry name" value="MTH1187/YkoF-like"/>
    <property type="match status" value="1"/>
</dbReference>
<comment type="similarity">
    <text evidence="1">Belongs to the UPF0045 family.</text>
</comment>
<comment type="caution">
    <text evidence="3">The sequence shown here is derived from an EMBL/GenBank/DDBJ whole genome shotgun (WGS) entry which is preliminary data.</text>
</comment>
<dbReference type="RefSeq" id="WP_132701058.1">
    <property type="nucleotide sequence ID" value="NZ_SLZR01000005.1"/>
</dbReference>
<keyword evidence="4" id="KW-1185">Reference proteome</keyword>
<accession>A0A4R3I8K9</accession>
<dbReference type="Pfam" id="PF01910">
    <property type="entry name" value="Thiamine_BP"/>
    <property type="match status" value="1"/>
</dbReference>
<evidence type="ECO:0000313" key="3">
    <source>
        <dbReference type="EMBL" id="TCS41652.1"/>
    </source>
</evidence>
<evidence type="ECO:0000313" key="4">
    <source>
        <dbReference type="Proteomes" id="UP000295793"/>
    </source>
</evidence>